<evidence type="ECO:0000313" key="1">
    <source>
        <dbReference type="EMBL" id="EMR63357.1"/>
    </source>
</evidence>
<organism evidence="1 2">
    <name type="scientific">Eutypa lata (strain UCR-EL1)</name>
    <name type="common">Grapevine dieback disease fungus</name>
    <name type="synonym">Eutypa armeniacae</name>
    <dbReference type="NCBI Taxonomy" id="1287681"/>
    <lineage>
        <taxon>Eukaryota</taxon>
        <taxon>Fungi</taxon>
        <taxon>Dikarya</taxon>
        <taxon>Ascomycota</taxon>
        <taxon>Pezizomycotina</taxon>
        <taxon>Sordariomycetes</taxon>
        <taxon>Xylariomycetidae</taxon>
        <taxon>Xylariales</taxon>
        <taxon>Diatrypaceae</taxon>
        <taxon>Eutypa</taxon>
    </lineage>
</organism>
<dbReference type="KEGG" id="ela:UCREL1_9700"/>
<name>M7SGR6_EUTLA</name>
<dbReference type="STRING" id="1287681.M7SGR6"/>
<evidence type="ECO:0000313" key="2">
    <source>
        <dbReference type="Proteomes" id="UP000012174"/>
    </source>
</evidence>
<sequence length="134" mass="14560">MVVGLATAAPAPTPPTPPTALEARYFPQDQCSLHVTQWQKHQNDVKDDYLLEIRVVSGNGERLSGMVNKRLRMPDHSVATIPGQLRYQLAVQVGAVDTDPVEFGYAGQSWTSASGCTTGAFVYGIRKMDCGFTC</sequence>
<proteinExistence type="predicted"/>
<keyword evidence="2" id="KW-1185">Reference proteome</keyword>
<protein>
    <submittedName>
        <fullName evidence="1">Uncharacterized protein</fullName>
    </submittedName>
</protein>
<dbReference type="eggNOG" id="ENOG502TC12">
    <property type="taxonomic scope" value="Eukaryota"/>
</dbReference>
<dbReference type="OrthoDB" id="2119228at2759"/>
<dbReference type="AlphaFoldDB" id="M7SGR6"/>
<dbReference type="EMBL" id="KB707235">
    <property type="protein sequence ID" value="EMR63357.1"/>
    <property type="molecule type" value="Genomic_DNA"/>
</dbReference>
<dbReference type="HOGENOM" id="CLU_1917064_0_0_1"/>
<gene>
    <name evidence="1" type="ORF">UCREL1_9700</name>
</gene>
<accession>M7SGR6</accession>
<dbReference type="Proteomes" id="UP000012174">
    <property type="component" value="Unassembled WGS sequence"/>
</dbReference>
<reference evidence="2" key="1">
    <citation type="journal article" date="2013" name="Genome Announc.">
        <title>Draft genome sequence of the grapevine dieback fungus Eutypa lata UCR-EL1.</title>
        <authorList>
            <person name="Blanco-Ulate B."/>
            <person name="Rolshausen P.E."/>
            <person name="Cantu D."/>
        </authorList>
    </citation>
    <scope>NUCLEOTIDE SEQUENCE [LARGE SCALE GENOMIC DNA]</scope>
    <source>
        <strain evidence="2">UCR-EL1</strain>
    </source>
</reference>